<evidence type="ECO:0000256" key="12">
    <source>
        <dbReference type="ARBA" id="ARBA00074822"/>
    </source>
</evidence>
<keyword evidence="4" id="KW-0091">Biomineralization</keyword>
<dbReference type="Proteomes" id="UP000245340">
    <property type="component" value="Unplaced"/>
</dbReference>
<keyword evidence="8" id="KW-0892">Osteogenesis</keyword>
<sequence length="417" mass="46208">MGTMSRAALVLACLAVASVASEGGFKAPGQTELGPEPLTYHTQEVGYAAPPSPPRTRDLPVDHPDALQHGSHFEGQSEVQPPPSREAIPAQEELPPPRLPVKKKVDPPLPQEAIPLQEELPPPQVPVEQKEKKPAPFKDHSAPEPESWNPALHCQQGRSRGGWGHWLDGFPPGRPSPDNLDQICLPNRQHVVYGPWNLPQSGFSHLTRQGETLNLLETGYSRCCRCHSHINRLDCAKLVWEDALDGYCDREQSVKTHHHLCCHYPPSPARDECFARQAPYPNYDRDILTLDLSRVTPNLMGHLCGNGRVLSKHKQIPGLIRNMTAHCCDLPFPEQACCAEEEKLAFIEDLCGPRHNFWRDSALCCNLNPGDEQTNCFNTYYLKNVALVAGDNGDDKGQGEKGQLGEEIPAPPEPKEE</sequence>
<organism evidence="17 18">
    <name type="scientific">Odobenus rosmarus divergens</name>
    <name type="common">Pacific walrus</name>
    <dbReference type="NCBI Taxonomy" id="9708"/>
    <lineage>
        <taxon>Eukaryota</taxon>
        <taxon>Metazoa</taxon>
        <taxon>Chordata</taxon>
        <taxon>Craniata</taxon>
        <taxon>Vertebrata</taxon>
        <taxon>Euteleostomi</taxon>
        <taxon>Mammalia</taxon>
        <taxon>Eutheria</taxon>
        <taxon>Laurasiatheria</taxon>
        <taxon>Carnivora</taxon>
        <taxon>Caniformia</taxon>
        <taxon>Pinnipedia</taxon>
        <taxon>Odobenidae</taxon>
        <taxon>Odobenus</taxon>
    </lineage>
</organism>
<dbReference type="InterPro" id="IPR008605">
    <property type="entry name" value="ECM1"/>
</dbReference>
<evidence type="ECO:0000256" key="4">
    <source>
        <dbReference type="ARBA" id="ARBA00022591"/>
    </source>
</evidence>
<feature type="region of interest" description="Disordered" evidence="15">
    <location>
        <begin position="392"/>
        <end position="417"/>
    </location>
</feature>
<evidence type="ECO:0000256" key="9">
    <source>
        <dbReference type="ARBA" id="ARBA00023180"/>
    </source>
</evidence>
<dbReference type="Gene3D" id="1.10.246.10">
    <property type="match status" value="2"/>
</dbReference>
<dbReference type="GO" id="GO:0060255">
    <property type="term" value="P:regulation of macromolecule metabolic process"/>
    <property type="evidence" value="ECO:0007669"/>
    <property type="project" value="UniProtKB-ARBA"/>
</dbReference>
<accession>A0A2U3W7S5</accession>
<dbReference type="GO" id="GO:0001503">
    <property type="term" value="P:ossification"/>
    <property type="evidence" value="ECO:0007669"/>
    <property type="project" value="UniProtKB-KW"/>
</dbReference>
<proteinExistence type="predicted"/>
<keyword evidence="5" id="KW-0037">Angiogenesis</keyword>
<gene>
    <name evidence="18" type="primary">ECM1</name>
</gene>
<evidence type="ECO:0000256" key="16">
    <source>
        <dbReference type="SAM" id="SignalP"/>
    </source>
</evidence>
<protein>
    <recommendedName>
        <fullName evidence="12">Extracellular matrix protein 1</fullName>
    </recommendedName>
    <alternativeName>
        <fullName evidence="13">Secretory component p85</fullName>
    </alternativeName>
</protein>
<evidence type="ECO:0000256" key="2">
    <source>
        <dbReference type="ARBA" id="ARBA00022525"/>
    </source>
</evidence>
<keyword evidence="6 16" id="KW-0732">Signal</keyword>
<dbReference type="GO" id="GO:0030500">
    <property type="term" value="P:regulation of bone mineralization"/>
    <property type="evidence" value="ECO:0007669"/>
    <property type="project" value="UniProtKB-KW"/>
</dbReference>
<evidence type="ECO:0000256" key="8">
    <source>
        <dbReference type="ARBA" id="ARBA00022855"/>
    </source>
</evidence>
<evidence type="ECO:0000256" key="7">
    <source>
        <dbReference type="ARBA" id="ARBA00022737"/>
    </source>
</evidence>
<feature type="compositionally biased region" description="Basic and acidic residues" evidence="15">
    <location>
        <begin position="55"/>
        <end position="66"/>
    </location>
</feature>
<comment type="function">
    <text evidence="10">Involved in endochondral bone formation as negative regulator of bone mineralization. Stimulates the proliferation of endothelial cells and promotes angiogenesis. Inhibits MMP9 proteolytic activity.</text>
</comment>
<evidence type="ECO:0000256" key="15">
    <source>
        <dbReference type="SAM" id="MobiDB-lite"/>
    </source>
</evidence>
<dbReference type="GO" id="GO:0007165">
    <property type="term" value="P:signal transduction"/>
    <property type="evidence" value="ECO:0007669"/>
    <property type="project" value="InterPro"/>
</dbReference>
<feature type="compositionally biased region" description="Basic and acidic residues" evidence="15">
    <location>
        <begin position="128"/>
        <end position="143"/>
    </location>
</feature>
<evidence type="ECO:0000256" key="13">
    <source>
        <dbReference type="ARBA" id="ARBA00079511"/>
    </source>
</evidence>
<evidence type="ECO:0000256" key="5">
    <source>
        <dbReference type="ARBA" id="ARBA00022657"/>
    </source>
</evidence>
<dbReference type="FunFam" id="1.10.246.10:FF:000006">
    <property type="entry name" value="Extracellular matrix protein 1"/>
    <property type="match status" value="1"/>
</dbReference>
<comment type="subunit">
    <text evidence="11">Interacts (via C-terminus) with HSPG2 (via C-terminus). Interacts with EFEMP1/FBLN3 and LAMB3. Interacts with MMP9.</text>
</comment>
<dbReference type="PANTHER" id="PTHR16776:SF3">
    <property type="entry name" value="EXTRACELLULAR MATRIX PROTEIN 1"/>
    <property type="match status" value="1"/>
</dbReference>
<comment type="subcellular location">
    <subcellularLocation>
        <location evidence="1">Secreted</location>
        <location evidence="1">Extracellular space</location>
        <location evidence="1">Extracellular matrix</location>
    </subcellularLocation>
</comment>
<keyword evidence="7" id="KW-0677">Repeat</keyword>
<evidence type="ECO:0000313" key="17">
    <source>
        <dbReference type="Proteomes" id="UP000245340"/>
    </source>
</evidence>
<dbReference type="RefSeq" id="XP_004404268.1">
    <property type="nucleotide sequence ID" value="XM_004404211.1"/>
</dbReference>
<dbReference type="GO" id="GO:0001525">
    <property type="term" value="P:angiogenesis"/>
    <property type="evidence" value="ECO:0007669"/>
    <property type="project" value="UniProtKB-KW"/>
</dbReference>
<dbReference type="GeneID" id="101367368"/>
<evidence type="ECO:0000313" key="18">
    <source>
        <dbReference type="RefSeq" id="XP_004404268.1"/>
    </source>
</evidence>
<evidence type="ECO:0000256" key="10">
    <source>
        <dbReference type="ARBA" id="ARBA00054936"/>
    </source>
</evidence>
<dbReference type="GO" id="GO:0005615">
    <property type="term" value="C:extracellular space"/>
    <property type="evidence" value="ECO:0007669"/>
    <property type="project" value="TreeGrafter"/>
</dbReference>
<evidence type="ECO:0000256" key="6">
    <source>
        <dbReference type="ARBA" id="ARBA00022729"/>
    </source>
</evidence>
<keyword evidence="17" id="KW-1185">Reference proteome</keyword>
<keyword evidence="9" id="KW-0325">Glycoprotein</keyword>
<dbReference type="GO" id="GO:0080090">
    <property type="term" value="P:regulation of primary metabolic process"/>
    <property type="evidence" value="ECO:0007669"/>
    <property type="project" value="UniProtKB-ARBA"/>
</dbReference>
<name>A0A2U3W7S5_ODORO</name>
<evidence type="ECO:0000256" key="11">
    <source>
        <dbReference type="ARBA" id="ARBA00062720"/>
    </source>
</evidence>
<feature type="region of interest" description="Disordered" evidence="15">
    <location>
        <begin position="24"/>
        <end position="155"/>
    </location>
</feature>
<dbReference type="Pfam" id="PF05782">
    <property type="entry name" value="ECM1"/>
    <property type="match status" value="1"/>
</dbReference>
<reference evidence="18" key="1">
    <citation type="submission" date="2025-08" db="UniProtKB">
        <authorList>
            <consortium name="RefSeq"/>
        </authorList>
    </citation>
    <scope>IDENTIFICATION</scope>
</reference>
<evidence type="ECO:0000256" key="3">
    <source>
        <dbReference type="ARBA" id="ARBA00022530"/>
    </source>
</evidence>
<keyword evidence="14" id="KW-0495">Mineral balance</keyword>
<evidence type="ECO:0000256" key="1">
    <source>
        <dbReference type="ARBA" id="ARBA00004498"/>
    </source>
</evidence>
<feature type="chain" id="PRO_5015762599" description="Extracellular matrix protein 1" evidence="16">
    <location>
        <begin position="22"/>
        <end position="417"/>
    </location>
</feature>
<dbReference type="GO" id="GO:0031214">
    <property type="term" value="P:biomineral tissue development"/>
    <property type="evidence" value="ECO:0007669"/>
    <property type="project" value="UniProtKB-KW"/>
</dbReference>
<dbReference type="AlphaFoldDB" id="A0A2U3W7S5"/>
<evidence type="ECO:0000256" key="14">
    <source>
        <dbReference type="ARBA" id="ARBA00084103"/>
    </source>
</evidence>
<feature type="signal peptide" evidence="16">
    <location>
        <begin position="1"/>
        <end position="21"/>
    </location>
</feature>
<keyword evidence="2" id="KW-0964">Secreted</keyword>
<keyword evidence="3" id="KW-0272">Extracellular matrix</keyword>
<dbReference type="PANTHER" id="PTHR16776">
    <property type="entry name" value="EXTRACELLULAR MATRIX PROTEIN 1"/>
    <property type="match status" value="1"/>
</dbReference>
<dbReference type="CTD" id="1893"/>